<evidence type="ECO:0000256" key="2">
    <source>
        <dbReference type="SAM" id="MobiDB-lite"/>
    </source>
</evidence>
<evidence type="ECO:0000256" key="1">
    <source>
        <dbReference type="RuleBase" id="RU004003"/>
    </source>
</evidence>
<feature type="domain" description="Type II/III secretion system secretin-like" evidence="3">
    <location>
        <begin position="273"/>
        <end position="439"/>
    </location>
</feature>
<gene>
    <name evidence="4" type="ORF">AB6724_03920</name>
</gene>
<dbReference type="PRINTS" id="PR00811">
    <property type="entry name" value="BCTERIALGSPD"/>
</dbReference>
<dbReference type="Pfam" id="PF00263">
    <property type="entry name" value="Secretin"/>
    <property type="match status" value="1"/>
</dbReference>
<dbReference type="PANTHER" id="PTHR30332">
    <property type="entry name" value="PROBABLE GENERAL SECRETION PATHWAY PROTEIN D"/>
    <property type="match status" value="1"/>
</dbReference>
<accession>A0ABV3ZR28</accession>
<proteinExistence type="inferred from homology"/>
<dbReference type="PANTHER" id="PTHR30332:SF17">
    <property type="entry name" value="TYPE IV PILIATION SYSTEM PROTEIN DR_0774-RELATED"/>
    <property type="match status" value="1"/>
</dbReference>
<evidence type="ECO:0000313" key="4">
    <source>
        <dbReference type="EMBL" id="MEX8191982.1"/>
    </source>
</evidence>
<comment type="caution">
    <text evidence="4">The sequence shown here is derived from an EMBL/GenBank/DDBJ whole genome shotgun (WGS) entry which is preliminary data.</text>
</comment>
<feature type="region of interest" description="Disordered" evidence="2">
    <location>
        <begin position="467"/>
        <end position="551"/>
    </location>
</feature>
<feature type="compositionally biased region" description="Low complexity" evidence="2">
    <location>
        <begin position="476"/>
        <end position="537"/>
    </location>
</feature>
<dbReference type="EMBL" id="JBFYGN010000003">
    <property type="protein sequence ID" value="MEX8191982.1"/>
    <property type="molecule type" value="Genomic_DNA"/>
</dbReference>
<organism evidence="4 5">
    <name type="scientific">Comamonas guangdongensis</name>
    <dbReference type="NCBI Taxonomy" id="510515"/>
    <lineage>
        <taxon>Bacteria</taxon>
        <taxon>Pseudomonadati</taxon>
        <taxon>Pseudomonadota</taxon>
        <taxon>Betaproteobacteria</taxon>
        <taxon>Burkholderiales</taxon>
        <taxon>Comamonadaceae</taxon>
        <taxon>Comamonas</taxon>
    </lineage>
</organism>
<comment type="similarity">
    <text evidence="1">Belongs to the bacterial secretin family.</text>
</comment>
<dbReference type="InterPro" id="IPR050810">
    <property type="entry name" value="Bact_Secretion_Sys_Channel"/>
</dbReference>
<evidence type="ECO:0000259" key="3">
    <source>
        <dbReference type="Pfam" id="PF00263"/>
    </source>
</evidence>
<reference evidence="4 5" key="1">
    <citation type="journal article" date="2013" name="Int. J. Syst. Evol. Microbiol.">
        <title>Comamonas guangdongensis sp. nov., isolated from subterranean forest sediment, and emended description of the genus Comamonas.</title>
        <authorList>
            <person name="Zhang J."/>
            <person name="Wang Y."/>
            <person name="Zhou S."/>
            <person name="Wu C."/>
            <person name="He J."/>
            <person name="Li F."/>
        </authorList>
    </citation>
    <scope>NUCLEOTIDE SEQUENCE [LARGE SCALE GENOMIC DNA]</scope>
    <source>
        <strain evidence="4 5">CCTCC AB2011133</strain>
    </source>
</reference>
<sequence length="551" mass="57055">MLLAGAAPALSAEAQPAGTPAPAAPRAAAPSAASVPARRCTAIRMEDPATVTLGKSVVIPLSSPMARILVSGQTPGNNQAAAPAGGQMQMQTQEQTGIGDIEVQLLSPRDLFFRGRRSGAMNVILQNAQGTCFIKDVVVTIDPGPLQAKLSELMPEERGIRVQGADNALVLSGEISNPLRLDDVVTLASAYSDSKKIVNLLRTTSPHQVMLEVKIAEVSKTLLDKLGSSIAGQRVTSNGMNTYTILSSFLSNGGGLLNAMRIGKASLSIDGQKDDGLVRVLAEPNIMAISGQQASFLSGGKIFIPVAQTNTTGIPVMTLEEKEFGIGVKFTPTVLGNSRVNLKLVSEVSDLSQTGSPFTTINGVTSIIPSLTVRRADTTVQLNDGQSLVIAGLIKNNITEAVKRFPGLGEIPVLGALARSTEFQTDQTELMFVITPRLVQALAEAPRVPTDNHVPPSRTEVYLNGALEGSKPAPAPQTQAPAAMPAATPASMTEPAPAPAPLTQAPAAMPASMPAAMAEPVPAAAASPAELQPQSPAEPAAGRTDPQNSPS</sequence>
<protein>
    <submittedName>
        <fullName evidence="4">Type II and III secretion system protein family protein</fullName>
    </submittedName>
</protein>
<keyword evidence="5" id="KW-1185">Reference proteome</keyword>
<evidence type="ECO:0000313" key="5">
    <source>
        <dbReference type="Proteomes" id="UP001561046"/>
    </source>
</evidence>
<dbReference type="RefSeq" id="WP_369337271.1">
    <property type="nucleotide sequence ID" value="NZ_JBFYGN010000003.1"/>
</dbReference>
<dbReference type="Proteomes" id="UP001561046">
    <property type="component" value="Unassembled WGS sequence"/>
</dbReference>
<dbReference type="InterPro" id="IPR004846">
    <property type="entry name" value="T2SS/T3SS_dom"/>
</dbReference>
<name>A0ABV3ZR28_9BURK</name>
<feature type="region of interest" description="Disordered" evidence="2">
    <location>
        <begin position="1"/>
        <end position="32"/>
    </location>
</feature>
<dbReference type="InterPro" id="IPR001775">
    <property type="entry name" value="GspD/PilQ"/>
</dbReference>